<dbReference type="AlphaFoldDB" id="A0A1I2SE53"/>
<feature type="transmembrane region" description="Helical" evidence="1">
    <location>
        <begin position="75"/>
        <end position="98"/>
    </location>
</feature>
<proteinExistence type="predicted"/>
<dbReference type="NCBIfam" id="TIGR02185">
    <property type="entry name" value="Trep_Strep"/>
    <property type="match status" value="1"/>
</dbReference>
<keyword evidence="1" id="KW-0472">Membrane</keyword>
<dbReference type="STRING" id="269670.SAMN02982927_01853"/>
<dbReference type="EMBL" id="FOOY01000011">
    <property type="protein sequence ID" value="SFG48366.1"/>
    <property type="molecule type" value="Genomic_DNA"/>
</dbReference>
<keyword evidence="1" id="KW-0812">Transmembrane</keyword>
<evidence type="ECO:0000313" key="2">
    <source>
        <dbReference type="EMBL" id="SFG48366.1"/>
    </source>
</evidence>
<feature type="transmembrane region" description="Helical" evidence="1">
    <location>
        <begin position="43"/>
        <end position="63"/>
    </location>
</feature>
<dbReference type="OrthoDB" id="9781459at2"/>
<feature type="transmembrane region" description="Helical" evidence="1">
    <location>
        <begin position="163"/>
        <end position="187"/>
    </location>
</feature>
<dbReference type="InterPro" id="IPR011733">
    <property type="entry name" value="CHP02185_IM"/>
</dbReference>
<gene>
    <name evidence="2" type="ORF">SAMN02982927_01853</name>
</gene>
<feature type="transmembrane region" description="Helical" evidence="1">
    <location>
        <begin position="18"/>
        <end position="37"/>
    </location>
</feature>
<evidence type="ECO:0000256" key="1">
    <source>
        <dbReference type="SAM" id="Phobius"/>
    </source>
</evidence>
<sequence length="203" mass="22651">MYSSKLSSESKRLSVRNLATIGIFSVLMIILAIAVAIPAMSVLYFSLFISSPLIAFLSAPLFTFMLLKVHKRGTVLVYCLIMAVLYLISGTPYLAAWFVLSAILGELAMSRPNAYKNFIWITISWIICSLFRATNGMIDIWFFSKQYLASGVSKEHFNQVAHFYYSAPWVLLILVLTAIGAVLGGYVSAKLMKKHFVKSGLLR</sequence>
<dbReference type="RefSeq" id="WP_093672254.1">
    <property type="nucleotide sequence ID" value="NZ_FOOY01000011.1"/>
</dbReference>
<dbReference type="Proteomes" id="UP000198752">
    <property type="component" value="Unassembled WGS sequence"/>
</dbReference>
<accession>A0A1I2SE53</accession>
<feature type="transmembrane region" description="Helical" evidence="1">
    <location>
        <begin position="118"/>
        <end position="142"/>
    </location>
</feature>
<dbReference type="Pfam" id="PF09605">
    <property type="entry name" value="Trep_Strep"/>
    <property type="match status" value="1"/>
</dbReference>
<reference evidence="3" key="1">
    <citation type="submission" date="2016-10" db="EMBL/GenBank/DDBJ databases">
        <authorList>
            <person name="Varghese N."/>
            <person name="Submissions S."/>
        </authorList>
    </citation>
    <scope>NUCLEOTIDE SEQUENCE [LARGE SCALE GENOMIC DNA]</scope>
    <source>
        <strain evidence="3">ATCC 700379</strain>
    </source>
</reference>
<name>A0A1I2SE53_9BACL</name>
<keyword evidence="1" id="KW-1133">Transmembrane helix</keyword>
<evidence type="ECO:0000313" key="3">
    <source>
        <dbReference type="Proteomes" id="UP000198752"/>
    </source>
</evidence>
<protein>
    <submittedName>
        <fullName evidence="2">Energy-coupling factor transport system substrate-specific component</fullName>
    </submittedName>
</protein>
<keyword evidence="3" id="KW-1185">Reference proteome</keyword>
<organism evidence="2 3">
    <name type="scientific">Sporolactobacillus nakayamae</name>
    <dbReference type="NCBI Taxonomy" id="269670"/>
    <lineage>
        <taxon>Bacteria</taxon>
        <taxon>Bacillati</taxon>
        <taxon>Bacillota</taxon>
        <taxon>Bacilli</taxon>
        <taxon>Bacillales</taxon>
        <taxon>Sporolactobacillaceae</taxon>
        <taxon>Sporolactobacillus</taxon>
    </lineage>
</organism>